<evidence type="ECO:0000313" key="3">
    <source>
        <dbReference type="Proteomes" id="UP000596977"/>
    </source>
</evidence>
<keyword evidence="3" id="KW-1185">Reference proteome</keyword>
<sequence length="154" mass="16728">MELFTTFDGRLNRQRFWLGVLVLIVASLVLGIVLSLLLGGMGEAGLSLASLLLYLLMLYPGLAIAIKRLHDRNKSAMPWAIIFFGPGLLLQIMQVLGIGFYPVQFESETLIVPDMLGMIVTLASAVVGIWALIELGFLKGTKGPNAFGPDPLEQ</sequence>
<dbReference type="RefSeq" id="WP_127073982.1">
    <property type="nucleotide sequence ID" value="NZ_BMKB01000002.1"/>
</dbReference>
<feature type="transmembrane region" description="Helical" evidence="1">
    <location>
        <begin position="78"/>
        <end position="103"/>
    </location>
</feature>
<dbReference type="InterPro" id="IPR008523">
    <property type="entry name" value="DUF805"/>
</dbReference>
<dbReference type="PANTHER" id="PTHR34980:SF3">
    <property type="entry name" value="BLR8105 PROTEIN"/>
    <property type="match status" value="1"/>
</dbReference>
<organism evidence="2 3">
    <name type="scientific">Pelagibacterium lentulum</name>
    <dbReference type="NCBI Taxonomy" id="2029865"/>
    <lineage>
        <taxon>Bacteria</taxon>
        <taxon>Pseudomonadati</taxon>
        <taxon>Pseudomonadota</taxon>
        <taxon>Alphaproteobacteria</taxon>
        <taxon>Hyphomicrobiales</taxon>
        <taxon>Devosiaceae</taxon>
        <taxon>Pelagibacterium</taxon>
    </lineage>
</organism>
<dbReference type="PANTHER" id="PTHR34980">
    <property type="entry name" value="INNER MEMBRANE PROTEIN-RELATED-RELATED"/>
    <property type="match status" value="1"/>
</dbReference>
<feature type="transmembrane region" description="Helical" evidence="1">
    <location>
        <begin position="44"/>
        <end position="66"/>
    </location>
</feature>
<comment type="caution">
    <text evidence="2">The sequence shown here is derived from an EMBL/GenBank/DDBJ whole genome shotgun (WGS) entry which is preliminary data.</text>
</comment>
<gene>
    <name evidence="2" type="ORF">GCM10011499_15150</name>
</gene>
<reference evidence="2 3" key="1">
    <citation type="journal article" date="2014" name="Int. J. Syst. Evol. Microbiol.">
        <title>Complete genome sequence of Corynebacterium casei LMG S-19264T (=DSM 44701T), isolated from a smear-ripened cheese.</title>
        <authorList>
            <consortium name="US DOE Joint Genome Institute (JGI-PGF)"/>
            <person name="Walter F."/>
            <person name="Albersmeier A."/>
            <person name="Kalinowski J."/>
            <person name="Ruckert C."/>
        </authorList>
    </citation>
    <scope>NUCLEOTIDE SEQUENCE [LARGE SCALE GENOMIC DNA]</scope>
    <source>
        <strain evidence="2 3">CGMCC 1.15896</strain>
    </source>
</reference>
<feature type="transmembrane region" description="Helical" evidence="1">
    <location>
        <begin position="16"/>
        <end position="38"/>
    </location>
</feature>
<protein>
    <submittedName>
        <fullName evidence="2">DUF805 domain-containing protein</fullName>
    </submittedName>
</protein>
<feature type="transmembrane region" description="Helical" evidence="1">
    <location>
        <begin position="115"/>
        <end position="133"/>
    </location>
</feature>
<keyword evidence="1" id="KW-0472">Membrane</keyword>
<keyword evidence="1" id="KW-1133">Transmembrane helix</keyword>
<dbReference type="Proteomes" id="UP000596977">
    <property type="component" value="Unassembled WGS sequence"/>
</dbReference>
<dbReference type="GO" id="GO:0005886">
    <property type="term" value="C:plasma membrane"/>
    <property type="evidence" value="ECO:0007669"/>
    <property type="project" value="TreeGrafter"/>
</dbReference>
<accession>A0A916RCG3</accession>
<evidence type="ECO:0000256" key="1">
    <source>
        <dbReference type="SAM" id="Phobius"/>
    </source>
</evidence>
<evidence type="ECO:0000313" key="2">
    <source>
        <dbReference type="EMBL" id="GGA46373.1"/>
    </source>
</evidence>
<proteinExistence type="predicted"/>
<dbReference type="EMBL" id="BMKB01000002">
    <property type="protein sequence ID" value="GGA46373.1"/>
    <property type="molecule type" value="Genomic_DNA"/>
</dbReference>
<dbReference type="OrthoDB" id="9812349at2"/>
<name>A0A916RCG3_9HYPH</name>
<dbReference type="Pfam" id="PF05656">
    <property type="entry name" value="DUF805"/>
    <property type="match status" value="1"/>
</dbReference>
<dbReference type="AlphaFoldDB" id="A0A916RCG3"/>
<keyword evidence="1" id="KW-0812">Transmembrane</keyword>